<protein>
    <submittedName>
        <fullName evidence="1">RNase H-like nuclease (RuvC/YqgF family)</fullName>
    </submittedName>
</protein>
<name>A0AAE3ZFZ5_9ACTN</name>
<accession>A0AAE3ZFZ5</accession>
<reference evidence="1" key="1">
    <citation type="submission" date="2023-07" db="EMBL/GenBank/DDBJ databases">
        <title>Sequencing the genomes of 1000 actinobacteria strains.</title>
        <authorList>
            <person name="Klenk H.-P."/>
        </authorList>
    </citation>
    <scope>NUCLEOTIDE SEQUENCE</scope>
    <source>
        <strain evidence="1">DSM 45977</strain>
    </source>
</reference>
<evidence type="ECO:0000313" key="1">
    <source>
        <dbReference type="EMBL" id="MDR7302824.1"/>
    </source>
</evidence>
<evidence type="ECO:0000313" key="2">
    <source>
        <dbReference type="Proteomes" id="UP001180845"/>
    </source>
</evidence>
<proteinExistence type="predicted"/>
<dbReference type="Proteomes" id="UP001180845">
    <property type="component" value="Unassembled WGS sequence"/>
</dbReference>
<sequence>MSDDEKQRINISGGSFVGAHSWGSRSKAHAEQVFGSGNPHQEDLEQLRHLVRQLVRTLHAEPESNLDGGEARWRTEELSELLEDEQPNAEHIKNRWSRLEPMLETVGTIGSVASIASLISSLF</sequence>
<dbReference type="RefSeq" id="WP_310274677.1">
    <property type="nucleotide sequence ID" value="NZ_JAVDXW010000001.1"/>
</dbReference>
<dbReference type="AlphaFoldDB" id="A0AAE3ZFZ5"/>
<comment type="caution">
    <text evidence="1">The sequence shown here is derived from an EMBL/GenBank/DDBJ whole genome shotgun (WGS) entry which is preliminary data.</text>
</comment>
<gene>
    <name evidence="1" type="ORF">JOF55_003005</name>
</gene>
<keyword evidence="2" id="KW-1185">Reference proteome</keyword>
<dbReference type="EMBL" id="JAVDXW010000001">
    <property type="protein sequence ID" value="MDR7302824.1"/>
    <property type="molecule type" value="Genomic_DNA"/>
</dbReference>
<organism evidence="1 2">
    <name type="scientific">Haloactinomyces albus</name>
    <dbReference type="NCBI Taxonomy" id="1352928"/>
    <lineage>
        <taxon>Bacteria</taxon>
        <taxon>Bacillati</taxon>
        <taxon>Actinomycetota</taxon>
        <taxon>Actinomycetes</taxon>
        <taxon>Actinopolysporales</taxon>
        <taxon>Actinopolysporaceae</taxon>
        <taxon>Haloactinomyces</taxon>
    </lineage>
</organism>